<organism evidence="8 9">
    <name type="scientific">Loigolactobacillus coryniformis subsp. coryniformis KCTC 3167 = DSM 20001</name>
    <dbReference type="NCBI Taxonomy" id="913848"/>
    <lineage>
        <taxon>Bacteria</taxon>
        <taxon>Bacillati</taxon>
        <taxon>Bacillota</taxon>
        <taxon>Bacilli</taxon>
        <taxon>Lactobacillales</taxon>
        <taxon>Lactobacillaceae</taxon>
        <taxon>Loigolactobacillus</taxon>
    </lineage>
</organism>
<dbReference type="AlphaFoldDB" id="A0A0R1F3V2"/>
<evidence type="ECO:0000256" key="1">
    <source>
        <dbReference type="ARBA" id="ARBA00004635"/>
    </source>
</evidence>
<evidence type="ECO:0000256" key="3">
    <source>
        <dbReference type="ARBA" id="ARBA00022729"/>
    </source>
</evidence>
<protein>
    <submittedName>
        <fullName evidence="8">NLPA lipoprotein</fullName>
    </submittedName>
</protein>
<comment type="caution">
    <text evidence="8">The sequence shown here is derived from an EMBL/GenBank/DDBJ whole genome shotgun (WGS) entry which is preliminary data.</text>
</comment>
<dbReference type="Gene3D" id="3.40.190.10">
    <property type="entry name" value="Periplasmic binding protein-like II"/>
    <property type="match status" value="2"/>
</dbReference>
<keyword evidence="3 7" id="KW-0732">Signal</keyword>
<dbReference type="PATRIC" id="fig|913848.6.peg.1278"/>
<dbReference type="EMBL" id="AZCN01000031">
    <property type="protein sequence ID" value="KRK16525.1"/>
    <property type="molecule type" value="Genomic_DNA"/>
</dbReference>
<evidence type="ECO:0000313" key="8">
    <source>
        <dbReference type="EMBL" id="KRK16525.1"/>
    </source>
</evidence>
<keyword evidence="5" id="KW-0564">Palmitate</keyword>
<evidence type="ECO:0000256" key="7">
    <source>
        <dbReference type="SAM" id="SignalP"/>
    </source>
</evidence>
<dbReference type="Pfam" id="PF03180">
    <property type="entry name" value="Lipoprotein_9"/>
    <property type="match status" value="1"/>
</dbReference>
<feature type="signal peptide" evidence="7">
    <location>
        <begin position="1"/>
        <end position="27"/>
    </location>
</feature>
<evidence type="ECO:0000256" key="4">
    <source>
        <dbReference type="ARBA" id="ARBA00023136"/>
    </source>
</evidence>
<evidence type="ECO:0000256" key="5">
    <source>
        <dbReference type="ARBA" id="ARBA00023139"/>
    </source>
</evidence>
<dbReference type="GeneID" id="65916437"/>
<comment type="subcellular location">
    <subcellularLocation>
        <location evidence="1">Membrane</location>
        <topology evidence="1">Lipid-anchor</topology>
    </subcellularLocation>
</comment>
<dbReference type="Proteomes" id="UP000051181">
    <property type="component" value="Unassembled WGS sequence"/>
</dbReference>
<name>A0A0R1F3V2_9LACO</name>
<gene>
    <name evidence="8" type="ORF">FD22_GL001240</name>
</gene>
<comment type="similarity">
    <text evidence="2">Belongs to the NlpA lipoprotein family.</text>
</comment>
<dbReference type="SUPFAM" id="SSF53850">
    <property type="entry name" value="Periplasmic binding protein-like II"/>
    <property type="match status" value="1"/>
</dbReference>
<accession>A0A0R1F3V2</accession>
<dbReference type="PANTHER" id="PTHR30429:SF3">
    <property type="entry name" value="LIPOPROTEIN"/>
    <property type="match status" value="1"/>
</dbReference>
<evidence type="ECO:0000256" key="6">
    <source>
        <dbReference type="ARBA" id="ARBA00023288"/>
    </source>
</evidence>
<keyword evidence="6 8" id="KW-0449">Lipoprotein</keyword>
<dbReference type="eggNOG" id="COG1464">
    <property type="taxonomic scope" value="Bacteria"/>
</dbReference>
<proteinExistence type="inferred from homology"/>
<evidence type="ECO:0000256" key="2">
    <source>
        <dbReference type="ARBA" id="ARBA00008973"/>
    </source>
</evidence>
<dbReference type="PANTHER" id="PTHR30429">
    <property type="entry name" value="D-METHIONINE-BINDING LIPOPROTEIN METQ"/>
    <property type="match status" value="1"/>
</dbReference>
<dbReference type="InterPro" id="IPR004872">
    <property type="entry name" value="Lipoprotein_NlpA"/>
</dbReference>
<reference evidence="8 9" key="1">
    <citation type="journal article" date="2015" name="Genome Announc.">
        <title>Expanding the biotechnology potential of lactobacilli through comparative genomics of 213 strains and associated genera.</title>
        <authorList>
            <person name="Sun Z."/>
            <person name="Harris H.M."/>
            <person name="McCann A."/>
            <person name="Guo C."/>
            <person name="Argimon S."/>
            <person name="Zhang W."/>
            <person name="Yang X."/>
            <person name="Jeffery I.B."/>
            <person name="Cooney J.C."/>
            <person name="Kagawa T.F."/>
            <person name="Liu W."/>
            <person name="Song Y."/>
            <person name="Salvetti E."/>
            <person name="Wrobel A."/>
            <person name="Rasinkangas P."/>
            <person name="Parkhill J."/>
            <person name="Rea M.C."/>
            <person name="O'Sullivan O."/>
            <person name="Ritari J."/>
            <person name="Douillard F.P."/>
            <person name="Paul Ross R."/>
            <person name="Yang R."/>
            <person name="Briner A.E."/>
            <person name="Felis G.E."/>
            <person name="de Vos W.M."/>
            <person name="Barrangou R."/>
            <person name="Klaenhammer T.R."/>
            <person name="Caufield P.W."/>
            <person name="Cui Y."/>
            <person name="Zhang H."/>
            <person name="O'Toole P.W."/>
        </authorList>
    </citation>
    <scope>NUCLEOTIDE SEQUENCE [LARGE SCALE GENOMIC DNA]</scope>
    <source>
        <strain evidence="8 9">DSM 20001</strain>
    </source>
</reference>
<feature type="chain" id="PRO_5006403785" evidence="7">
    <location>
        <begin position="28"/>
        <end position="280"/>
    </location>
</feature>
<keyword evidence="4" id="KW-0472">Membrane</keyword>
<evidence type="ECO:0000313" key="9">
    <source>
        <dbReference type="Proteomes" id="UP000051181"/>
    </source>
</evidence>
<dbReference type="GO" id="GO:0016020">
    <property type="term" value="C:membrane"/>
    <property type="evidence" value="ECO:0007669"/>
    <property type="project" value="UniProtKB-SubCell"/>
</dbReference>
<sequence length="280" mass="30569">MLKKKYIVGLLCLAWVTAILLPAPVEAASSITVGSLTSDAVIWRHIAKSPQAKKAGLKIKVREVSDPVGLNTATARGEIDVNAFQSVSYLKAYNHENKGKAQLAMLGTTYLEPMGIYSKKLKSLKQLKDGATVALANNPANTSRGLALLQTAGLIKLKANFNANSNETAISQNPHHLKFKEIDDNTGPRVLGDVDIALISNSVALAGHLNVLKDSLFHEKVNQSTKQDINVIATSTKNKHQAEYKKLVKLYHDPTIQKWIDHKFAGTKVEVQKPLSYLTK</sequence>
<dbReference type="RefSeq" id="WP_035457062.1">
    <property type="nucleotide sequence ID" value="NZ_AZCN01000031.1"/>
</dbReference>